<dbReference type="OrthoDB" id="2381232at2"/>
<evidence type="ECO:0008006" key="5">
    <source>
        <dbReference type="Google" id="ProtNLM"/>
    </source>
</evidence>
<feature type="chain" id="PRO_5039361543" description="Sporulation protein" evidence="2">
    <location>
        <begin position="23"/>
        <end position="274"/>
    </location>
</feature>
<sequence>MRASKWVAMTLAIALASTATSACGIMRTPYERQKIQENGGTAKKPNEEQSANAGGGQGEGGGEQAAGKKKKEDPQIAKEKKEGQKQKFESESPGQRKERLKGQGLLYVLPGAKERLEGLRPGAKKDAEQAKAKVKGETEKAEQPKQEVQLRHSGPLSAEVSKLEGVVEAIVLVDEKGNAFVALNEDQQVKAKMVKAPREANERIDVKTEGDIPQPIQERIASKLRAMNENIGTVHITNSPEHVKKFQRYAGKVVKGDIDETAHAAADHITDIWK</sequence>
<dbReference type="AlphaFoldDB" id="A0A1Y0IMK2"/>
<gene>
    <name evidence="3" type="ORF">CBW65_12465</name>
</gene>
<evidence type="ECO:0000256" key="1">
    <source>
        <dbReference type="SAM" id="MobiDB-lite"/>
    </source>
</evidence>
<feature type="compositionally biased region" description="Basic and acidic residues" evidence="1">
    <location>
        <begin position="117"/>
        <end position="150"/>
    </location>
</feature>
<evidence type="ECO:0000256" key="2">
    <source>
        <dbReference type="SAM" id="SignalP"/>
    </source>
</evidence>
<evidence type="ECO:0000313" key="4">
    <source>
        <dbReference type="Proteomes" id="UP000195437"/>
    </source>
</evidence>
<keyword evidence="4" id="KW-1185">Reference proteome</keyword>
<keyword evidence="2" id="KW-0732">Signal</keyword>
<feature type="region of interest" description="Disordered" evidence="1">
    <location>
        <begin position="117"/>
        <end position="152"/>
    </location>
</feature>
<organism evidence="3 4">
    <name type="scientific">Tumebacillus avium</name>
    <dbReference type="NCBI Taxonomy" id="1903704"/>
    <lineage>
        <taxon>Bacteria</taxon>
        <taxon>Bacillati</taxon>
        <taxon>Bacillota</taxon>
        <taxon>Bacilli</taxon>
        <taxon>Bacillales</taxon>
        <taxon>Alicyclobacillaceae</taxon>
        <taxon>Tumebacillus</taxon>
    </lineage>
</organism>
<evidence type="ECO:0000313" key="3">
    <source>
        <dbReference type="EMBL" id="ARU61747.1"/>
    </source>
</evidence>
<protein>
    <recommendedName>
        <fullName evidence="5">Sporulation protein</fullName>
    </recommendedName>
</protein>
<feature type="signal peptide" evidence="2">
    <location>
        <begin position="1"/>
        <end position="22"/>
    </location>
</feature>
<reference evidence="4" key="1">
    <citation type="submission" date="2017-05" db="EMBL/GenBank/DDBJ databases">
        <authorList>
            <person name="Sung H."/>
        </authorList>
    </citation>
    <scope>NUCLEOTIDE SEQUENCE [LARGE SCALE GENOMIC DNA]</scope>
    <source>
        <strain evidence="4">AR23208</strain>
    </source>
</reference>
<proteinExistence type="predicted"/>
<feature type="region of interest" description="Disordered" evidence="1">
    <location>
        <begin position="34"/>
        <end position="104"/>
    </location>
</feature>
<accession>A0A1Y0IMK2</accession>
<feature type="compositionally biased region" description="Basic and acidic residues" evidence="1">
    <location>
        <begin position="70"/>
        <end position="101"/>
    </location>
</feature>
<feature type="compositionally biased region" description="Gly residues" evidence="1">
    <location>
        <begin position="53"/>
        <end position="64"/>
    </location>
</feature>
<name>A0A1Y0IMK2_9BACL</name>
<dbReference type="KEGG" id="tum:CBW65_12465"/>
<dbReference type="EMBL" id="CP021434">
    <property type="protein sequence ID" value="ARU61747.1"/>
    <property type="molecule type" value="Genomic_DNA"/>
</dbReference>
<dbReference type="Proteomes" id="UP000195437">
    <property type="component" value="Chromosome"/>
</dbReference>
<dbReference type="RefSeq" id="WP_087457117.1">
    <property type="nucleotide sequence ID" value="NZ_CP021434.1"/>
</dbReference>
<dbReference type="PROSITE" id="PS51257">
    <property type="entry name" value="PROKAR_LIPOPROTEIN"/>
    <property type="match status" value="1"/>
</dbReference>